<feature type="domain" description="HTH luxR-type" evidence="6">
    <location>
        <begin position="151"/>
        <end position="216"/>
    </location>
</feature>
<evidence type="ECO:0000259" key="6">
    <source>
        <dbReference type="PROSITE" id="PS50043"/>
    </source>
</evidence>
<name>B8IGH9_METNO</name>
<reference evidence="8 9" key="1">
    <citation type="submission" date="2009-01" db="EMBL/GenBank/DDBJ databases">
        <title>Complete sequence of chromosome of Methylobacterium nodulans ORS 2060.</title>
        <authorList>
            <consortium name="US DOE Joint Genome Institute"/>
            <person name="Lucas S."/>
            <person name="Copeland A."/>
            <person name="Lapidus A."/>
            <person name="Glavina del Rio T."/>
            <person name="Dalin E."/>
            <person name="Tice H."/>
            <person name="Bruce D."/>
            <person name="Goodwin L."/>
            <person name="Pitluck S."/>
            <person name="Sims D."/>
            <person name="Brettin T."/>
            <person name="Detter J.C."/>
            <person name="Han C."/>
            <person name="Larimer F."/>
            <person name="Land M."/>
            <person name="Hauser L."/>
            <person name="Kyrpides N."/>
            <person name="Ivanova N."/>
            <person name="Marx C.J."/>
            <person name="Richardson P."/>
        </authorList>
    </citation>
    <scope>NUCLEOTIDE SEQUENCE [LARGE SCALE GENOMIC DNA]</scope>
    <source>
        <strain evidence="9">LMG 21967 / CNCM I-2342 / ORS 2060</strain>
    </source>
</reference>
<dbReference type="KEGG" id="mno:Mnod_0855"/>
<dbReference type="GO" id="GO:0000160">
    <property type="term" value="P:phosphorelay signal transduction system"/>
    <property type="evidence" value="ECO:0007669"/>
    <property type="project" value="InterPro"/>
</dbReference>
<keyword evidence="1 5" id="KW-0597">Phosphoprotein</keyword>
<keyword evidence="4" id="KW-0804">Transcription</keyword>
<dbReference type="OrthoDB" id="9814495at2"/>
<dbReference type="PANTHER" id="PTHR43214">
    <property type="entry name" value="TWO-COMPONENT RESPONSE REGULATOR"/>
    <property type="match status" value="1"/>
</dbReference>
<dbReference type="InterPro" id="IPR016032">
    <property type="entry name" value="Sig_transdc_resp-reg_C-effctor"/>
</dbReference>
<dbReference type="InterPro" id="IPR001789">
    <property type="entry name" value="Sig_transdc_resp-reg_receiver"/>
</dbReference>
<proteinExistence type="predicted"/>
<dbReference type="InterPro" id="IPR011006">
    <property type="entry name" value="CheY-like_superfamily"/>
</dbReference>
<evidence type="ECO:0000313" key="9">
    <source>
        <dbReference type="Proteomes" id="UP000008207"/>
    </source>
</evidence>
<evidence type="ECO:0000313" key="8">
    <source>
        <dbReference type="EMBL" id="ACL55879.1"/>
    </source>
</evidence>
<dbReference type="CDD" id="cd06170">
    <property type="entry name" value="LuxR_C_like"/>
    <property type="match status" value="1"/>
</dbReference>
<dbReference type="CDD" id="cd17535">
    <property type="entry name" value="REC_NarL-like"/>
    <property type="match status" value="1"/>
</dbReference>
<dbReference type="AlphaFoldDB" id="B8IGH9"/>
<dbReference type="PROSITE" id="PS50043">
    <property type="entry name" value="HTH_LUXR_2"/>
    <property type="match status" value="1"/>
</dbReference>
<dbReference type="PRINTS" id="PR00038">
    <property type="entry name" value="HTHLUXR"/>
</dbReference>
<dbReference type="SUPFAM" id="SSF46894">
    <property type="entry name" value="C-terminal effector domain of the bipartite response regulators"/>
    <property type="match status" value="1"/>
</dbReference>
<dbReference type="PROSITE" id="PS00622">
    <property type="entry name" value="HTH_LUXR_1"/>
    <property type="match status" value="1"/>
</dbReference>
<dbReference type="Gene3D" id="3.40.50.2300">
    <property type="match status" value="1"/>
</dbReference>
<evidence type="ECO:0000256" key="5">
    <source>
        <dbReference type="PROSITE-ProRule" id="PRU00169"/>
    </source>
</evidence>
<evidence type="ECO:0000256" key="4">
    <source>
        <dbReference type="ARBA" id="ARBA00023163"/>
    </source>
</evidence>
<dbReference type="HOGENOM" id="CLU_000445_90_1_5"/>
<dbReference type="STRING" id="460265.Mnod_0855"/>
<dbReference type="GO" id="GO:0006355">
    <property type="term" value="P:regulation of DNA-templated transcription"/>
    <property type="evidence" value="ECO:0007669"/>
    <property type="project" value="InterPro"/>
</dbReference>
<dbReference type="GO" id="GO:0003677">
    <property type="term" value="F:DNA binding"/>
    <property type="evidence" value="ECO:0007669"/>
    <property type="project" value="UniProtKB-KW"/>
</dbReference>
<dbReference type="Pfam" id="PF00072">
    <property type="entry name" value="Response_reg"/>
    <property type="match status" value="1"/>
</dbReference>
<feature type="domain" description="Response regulatory" evidence="7">
    <location>
        <begin position="10"/>
        <end position="126"/>
    </location>
</feature>
<sequence length="223" mass="24359">MKLSADKYVRVLLADDHPVFLGGVRALLEDAADVTIVGEATSGSRALRLITETRPDVAVLDVAMPEMHGIAVAQHLAAEVSPTRVVILSVHEDRTYVREALIAGVRGYVLKRSAGENLVQAVRAVSGSGLYIDPAIADRFVSTSDIMPRTGARTVPMLTDREREVVRLIALGFTNKEVASKLGVTAKSVETYKMRATEKLDIRTRAKIVQYAMLQGWFQSPMQ</sequence>
<evidence type="ECO:0000256" key="2">
    <source>
        <dbReference type="ARBA" id="ARBA00023015"/>
    </source>
</evidence>
<accession>B8IGH9</accession>
<dbReference type="SUPFAM" id="SSF52172">
    <property type="entry name" value="CheY-like"/>
    <property type="match status" value="1"/>
</dbReference>
<feature type="modified residue" description="4-aspartylphosphate" evidence="5">
    <location>
        <position position="61"/>
    </location>
</feature>
<dbReference type="Proteomes" id="UP000008207">
    <property type="component" value="Chromosome"/>
</dbReference>
<dbReference type="PANTHER" id="PTHR43214:SF41">
    <property type="entry name" value="NITRATE_NITRITE RESPONSE REGULATOR PROTEIN NARP"/>
    <property type="match status" value="1"/>
</dbReference>
<dbReference type="eggNOG" id="COG2197">
    <property type="taxonomic scope" value="Bacteria"/>
</dbReference>
<dbReference type="SMART" id="SM00421">
    <property type="entry name" value="HTH_LUXR"/>
    <property type="match status" value="1"/>
</dbReference>
<dbReference type="InterPro" id="IPR039420">
    <property type="entry name" value="WalR-like"/>
</dbReference>
<dbReference type="RefSeq" id="WP_015927583.1">
    <property type="nucleotide sequence ID" value="NC_011894.1"/>
</dbReference>
<keyword evidence="9" id="KW-1185">Reference proteome</keyword>
<gene>
    <name evidence="8" type="ordered locus">Mnod_0855</name>
</gene>
<organism evidence="8 9">
    <name type="scientific">Methylobacterium nodulans (strain LMG 21967 / CNCM I-2342 / ORS 2060)</name>
    <dbReference type="NCBI Taxonomy" id="460265"/>
    <lineage>
        <taxon>Bacteria</taxon>
        <taxon>Pseudomonadati</taxon>
        <taxon>Pseudomonadota</taxon>
        <taxon>Alphaproteobacteria</taxon>
        <taxon>Hyphomicrobiales</taxon>
        <taxon>Methylobacteriaceae</taxon>
        <taxon>Methylobacterium</taxon>
    </lineage>
</organism>
<evidence type="ECO:0000256" key="1">
    <source>
        <dbReference type="ARBA" id="ARBA00022553"/>
    </source>
</evidence>
<keyword evidence="3" id="KW-0238">DNA-binding</keyword>
<keyword evidence="2" id="KW-0805">Transcription regulation</keyword>
<protein>
    <submittedName>
        <fullName evidence="8">Two component transcriptional regulator, LuxR family</fullName>
    </submittedName>
</protein>
<dbReference type="PROSITE" id="PS50110">
    <property type="entry name" value="RESPONSE_REGULATORY"/>
    <property type="match status" value="1"/>
</dbReference>
<dbReference type="InterPro" id="IPR058245">
    <property type="entry name" value="NreC/VraR/RcsB-like_REC"/>
</dbReference>
<evidence type="ECO:0000256" key="3">
    <source>
        <dbReference type="ARBA" id="ARBA00023125"/>
    </source>
</evidence>
<evidence type="ECO:0000259" key="7">
    <source>
        <dbReference type="PROSITE" id="PS50110"/>
    </source>
</evidence>
<dbReference type="EMBL" id="CP001349">
    <property type="protein sequence ID" value="ACL55879.1"/>
    <property type="molecule type" value="Genomic_DNA"/>
</dbReference>
<dbReference type="Pfam" id="PF00196">
    <property type="entry name" value="GerE"/>
    <property type="match status" value="1"/>
</dbReference>
<dbReference type="InterPro" id="IPR000792">
    <property type="entry name" value="Tscrpt_reg_LuxR_C"/>
</dbReference>
<dbReference type="SMART" id="SM00448">
    <property type="entry name" value="REC"/>
    <property type="match status" value="1"/>
</dbReference>